<protein>
    <submittedName>
        <fullName evidence="1">Uncharacterized protein</fullName>
    </submittedName>
</protein>
<accession>A0ABQ1L8S9</accession>
<keyword evidence="2" id="KW-1185">Reference proteome</keyword>
<reference evidence="2" key="1">
    <citation type="journal article" date="2019" name="Int. J. Syst. Evol. Microbiol.">
        <title>The Global Catalogue of Microorganisms (GCM) 10K type strain sequencing project: providing services to taxonomists for standard genome sequencing and annotation.</title>
        <authorList>
            <consortium name="The Broad Institute Genomics Platform"/>
            <consortium name="The Broad Institute Genome Sequencing Center for Infectious Disease"/>
            <person name="Wu L."/>
            <person name="Ma J."/>
        </authorList>
    </citation>
    <scope>NUCLEOTIDE SEQUENCE [LARGE SCALE GENOMIC DNA]</scope>
    <source>
        <strain evidence="2">CGMCC 1.12478</strain>
    </source>
</reference>
<proteinExistence type="predicted"/>
<evidence type="ECO:0000313" key="1">
    <source>
        <dbReference type="EMBL" id="GGC19061.1"/>
    </source>
</evidence>
<organism evidence="1 2">
    <name type="scientific">Marivita lacus</name>
    <dbReference type="NCBI Taxonomy" id="1323742"/>
    <lineage>
        <taxon>Bacteria</taxon>
        <taxon>Pseudomonadati</taxon>
        <taxon>Pseudomonadota</taxon>
        <taxon>Alphaproteobacteria</taxon>
        <taxon>Rhodobacterales</taxon>
        <taxon>Roseobacteraceae</taxon>
        <taxon>Marivita</taxon>
    </lineage>
</organism>
<dbReference type="EMBL" id="BMFC01000015">
    <property type="protein sequence ID" value="GGC19061.1"/>
    <property type="molecule type" value="Genomic_DNA"/>
</dbReference>
<evidence type="ECO:0000313" key="2">
    <source>
        <dbReference type="Proteomes" id="UP000645462"/>
    </source>
</evidence>
<name>A0ABQ1L8S9_9RHOB</name>
<dbReference type="Proteomes" id="UP000645462">
    <property type="component" value="Unassembled WGS sequence"/>
</dbReference>
<gene>
    <name evidence="1" type="ORF">GCM10011363_39740</name>
</gene>
<sequence>MRDPGQHPTVRCVELEGHAVHGHDRDFPAREAIEGIEQVLSEPPPPGKLADQNGVYLPGLREIEDLIAGARLAEAPEAVALNKPTTS</sequence>
<comment type="caution">
    <text evidence="1">The sequence shown here is derived from an EMBL/GenBank/DDBJ whole genome shotgun (WGS) entry which is preliminary data.</text>
</comment>